<dbReference type="AlphaFoldDB" id="A0A4R3I2I8"/>
<dbReference type="GO" id="GO:0047804">
    <property type="term" value="F:cysteine-S-conjugate beta-lyase activity"/>
    <property type="evidence" value="ECO:0007669"/>
    <property type="project" value="UniProtKB-EC"/>
</dbReference>
<dbReference type="GO" id="GO:0030170">
    <property type="term" value="F:pyridoxal phosphate binding"/>
    <property type="evidence" value="ECO:0007669"/>
    <property type="project" value="InterPro"/>
</dbReference>
<evidence type="ECO:0000313" key="8">
    <source>
        <dbReference type="Proteomes" id="UP000295793"/>
    </source>
</evidence>
<dbReference type="Gene3D" id="3.40.640.10">
    <property type="entry name" value="Type I PLP-dependent aspartate aminotransferase-like (Major domain)"/>
    <property type="match status" value="1"/>
</dbReference>
<dbReference type="InterPro" id="IPR004839">
    <property type="entry name" value="Aminotransferase_I/II_large"/>
</dbReference>
<evidence type="ECO:0000313" key="7">
    <source>
        <dbReference type="EMBL" id="TCS40006.1"/>
    </source>
</evidence>
<comment type="cofactor">
    <cofactor evidence="1">
        <name>pyridoxal 5'-phosphate</name>
        <dbReference type="ChEBI" id="CHEBI:597326"/>
    </cofactor>
</comment>
<evidence type="ECO:0000256" key="1">
    <source>
        <dbReference type="ARBA" id="ARBA00001933"/>
    </source>
</evidence>
<dbReference type="RefSeq" id="WP_132702223.1">
    <property type="nucleotide sequence ID" value="NZ_SLZR01000011.1"/>
</dbReference>
<keyword evidence="3" id="KW-0663">Pyridoxal phosphate</keyword>
<dbReference type="NCBIfam" id="TIGR04350">
    <property type="entry name" value="C_S_lyase_PatB"/>
    <property type="match status" value="1"/>
</dbReference>
<comment type="caution">
    <text evidence="7">The sequence shown here is derived from an EMBL/GenBank/DDBJ whole genome shotgun (WGS) entry which is preliminary data.</text>
</comment>
<dbReference type="InterPro" id="IPR051798">
    <property type="entry name" value="Class-II_PLP-Dep_Aminotrans"/>
</dbReference>
<dbReference type="SUPFAM" id="SSF53383">
    <property type="entry name" value="PLP-dependent transferases"/>
    <property type="match status" value="1"/>
</dbReference>
<feature type="domain" description="Aminotransferase class I/classII large" evidence="6">
    <location>
        <begin position="42"/>
        <end position="362"/>
    </location>
</feature>
<dbReference type="InterPro" id="IPR015424">
    <property type="entry name" value="PyrdxlP-dep_Trfase"/>
</dbReference>
<dbReference type="Gene3D" id="3.90.1150.10">
    <property type="entry name" value="Aspartate Aminotransferase, domain 1"/>
    <property type="match status" value="1"/>
</dbReference>
<dbReference type="OrthoDB" id="3224382at2"/>
<keyword evidence="8" id="KW-1185">Reference proteome</keyword>
<comment type="similarity">
    <text evidence="5">Belongs to the class-II pyridoxal-phosphate-dependent aminotransferase family. MalY/PatB cystathionine beta-lyase subfamily.</text>
</comment>
<dbReference type="CDD" id="cd00609">
    <property type="entry name" value="AAT_like"/>
    <property type="match status" value="1"/>
</dbReference>
<dbReference type="InterPro" id="IPR027619">
    <property type="entry name" value="C-S_lyase_PatB-like"/>
</dbReference>
<gene>
    <name evidence="7" type="ORF">BCF53_111101</name>
</gene>
<organism evidence="7 8">
    <name type="scientific">Reinekea marinisedimentorum</name>
    <dbReference type="NCBI Taxonomy" id="230495"/>
    <lineage>
        <taxon>Bacteria</taxon>
        <taxon>Pseudomonadati</taxon>
        <taxon>Pseudomonadota</taxon>
        <taxon>Gammaproteobacteria</taxon>
        <taxon>Oceanospirillales</taxon>
        <taxon>Saccharospirillaceae</taxon>
        <taxon>Reinekea</taxon>
    </lineage>
</organism>
<accession>A0A4R3I2I8</accession>
<dbReference type="EMBL" id="SLZR01000011">
    <property type="protein sequence ID" value="TCS40006.1"/>
    <property type="molecule type" value="Genomic_DNA"/>
</dbReference>
<dbReference type="InterPro" id="IPR015422">
    <property type="entry name" value="PyrdxlP-dep_Trfase_small"/>
</dbReference>
<reference evidence="7 8" key="1">
    <citation type="submission" date="2019-03" db="EMBL/GenBank/DDBJ databases">
        <title>Genomic Encyclopedia of Archaeal and Bacterial Type Strains, Phase II (KMG-II): from individual species to whole genera.</title>
        <authorList>
            <person name="Goeker M."/>
        </authorList>
    </citation>
    <scope>NUCLEOTIDE SEQUENCE [LARGE SCALE GENOMIC DNA]</scope>
    <source>
        <strain evidence="7 8">DSM 15388</strain>
    </source>
</reference>
<evidence type="ECO:0000256" key="5">
    <source>
        <dbReference type="ARBA" id="ARBA00037974"/>
    </source>
</evidence>
<evidence type="ECO:0000256" key="4">
    <source>
        <dbReference type="ARBA" id="ARBA00023239"/>
    </source>
</evidence>
<dbReference type="PANTHER" id="PTHR43525">
    <property type="entry name" value="PROTEIN MALY"/>
    <property type="match status" value="1"/>
</dbReference>
<dbReference type="EC" id="4.4.1.13" evidence="2"/>
<keyword evidence="4 7" id="KW-0456">Lyase</keyword>
<dbReference type="PANTHER" id="PTHR43525:SF1">
    <property type="entry name" value="PROTEIN MALY"/>
    <property type="match status" value="1"/>
</dbReference>
<dbReference type="InterPro" id="IPR015421">
    <property type="entry name" value="PyrdxlP-dep_Trfase_major"/>
</dbReference>
<dbReference type="Proteomes" id="UP000295793">
    <property type="component" value="Unassembled WGS sequence"/>
</dbReference>
<dbReference type="Pfam" id="PF00155">
    <property type="entry name" value="Aminotran_1_2"/>
    <property type="match status" value="1"/>
</dbReference>
<name>A0A4R3I2I8_9GAMM</name>
<sequence>MFDTVNRDNTHAIKWERYRDKNLLPMWVADMDIASPEAIQRAFIERMQHPIYGYTHPWPSLNQSVVDWCQSQYGWSIDASWIVWMPGVVPSFNLACMTYGKGGRVLIQTPNYPPLLAAPTNQGCTPVKIPTTWTDNQWQIDWQALEQEMAHPECHLFILCNPMNPNGAVLRADELAKISALCSEHNVLLCSDEIHCDLILDGTPHTPAGSVAGLEESSITLMAASKTFNIAGLGCSFAIIPGEDLRKQWQKRMLDLIPYPNFLGYIGAEVAFTECHQWHQKLLAHLKTNQQIMADALAPLEGIIYRPQSATFLAWIESGREDLSLDTHLINAGIMPSEGKFFGNAKNIRLNFGTGTETVIQAMEMLTDYWKKTF</sequence>
<proteinExistence type="inferred from homology"/>
<evidence type="ECO:0000259" key="6">
    <source>
        <dbReference type="Pfam" id="PF00155"/>
    </source>
</evidence>
<evidence type="ECO:0000256" key="3">
    <source>
        <dbReference type="ARBA" id="ARBA00022898"/>
    </source>
</evidence>
<evidence type="ECO:0000256" key="2">
    <source>
        <dbReference type="ARBA" id="ARBA00012224"/>
    </source>
</evidence>
<protein>
    <recommendedName>
        <fullName evidence="2">cysteine-S-conjugate beta-lyase</fullName>
        <ecNumber evidence="2">4.4.1.13</ecNumber>
    </recommendedName>
</protein>